<gene>
    <name evidence="1" type="ORF">MLD38_035519</name>
</gene>
<dbReference type="Proteomes" id="UP001057402">
    <property type="component" value="Chromosome 11"/>
</dbReference>
<name>A0ACB9LHG9_9MYRT</name>
<reference evidence="2" key="1">
    <citation type="journal article" date="2023" name="Front. Plant Sci.">
        <title>Chromosomal-level genome assembly of Melastoma candidum provides insights into trichome evolution.</title>
        <authorList>
            <person name="Zhong Y."/>
            <person name="Wu W."/>
            <person name="Sun C."/>
            <person name="Zou P."/>
            <person name="Liu Y."/>
            <person name="Dai S."/>
            <person name="Zhou R."/>
        </authorList>
    </citation>
    <scope>NUCLEOTIDE SEQUENCE [LARGE SCALE GENOMIC DNA]</scope>
</reference>
<dbReference type="EMBL" id="CM042890">
    <property type="protein sequence ID" value="KAI4310548.1"/>
    <property type="molecule type" value="Genomic_DNA"/>
</dbReference>
<protein>
    <submittedName>
        <fullName evidence="1">Uncharacterized protein</fullName>
    </submittedName>
</protein>
<keyword evidence="2" id="KW-1185">Reference proteome</keyword>
<comment type="caution">
    <text evidence="1">The sequence shown here is derived from an EMBL/GenBank/DDBJ whole genome shotgun (WGS) entry which is preliminary data.</text>
</comment>
<evidence type="ECO:0000313" key="2">
    <source>
        <dbReference type="Proteomes" id="UP001057402"/>
    </source>
</evidence>
<proteinExistence type="predicted"/>
<sequence length="87" mass="10108">MSLSRSCLHVTKREVAGYHFLAVAMRQTTFVNFQLPPKAIPYLCLPLPILRNKSLHFRSVKCSDLLLQWSCYVKPLCLMTSYDTYPR</sequence>
<accession>A0ACB9LHG9</accession>
<evidence type="ECO:0000313" key="1">
    <source>
        <dbReference type="EMBL" id="KAI4310548.1"/>
    </source>
</evidence>
<organism evidence="1 2">
    <name type="scientific">Melastoma candidum</name>
    <dbReference type="NCBI Taxonomy" id="119954"/>
    <lineage>
        <taxon>Eukaryota</taxon>
        <taxon>Viridiplantae</taxon>
        <taxon>Streptophyta</taxon>
        <taxon>Embryophyta</taxon>
        <taxon>Tracheophyta</taxon>
        <taxon>Spermatophyta</taxon>
        <taxon>Magnoliopsida</taxon>
        <taxon>eudicotyledons</taxon>
        <taxon>Gunneridae</taxon>
        <taxon>Pentapetalae</taxon>
        <taxon>rosids</taxon>
        <taxon>malvids</taxon>
        <taxon>Myrtales</taxon>
        <taxon>Melastomataceae</taxon>
        <taxon>Melastomatoideae</taxon>
        <taxon>Melastomateae</taxon>
        <taxon>Melastoma</taxon>
    </lineage>
</organism>